<sequence>MLWSGSSPLTVVRDGMWGFLLFAGVAWLAIAWSVLRLEPADLATVAGPVILFAAVTEALRALAGTRTWWLNAGMAVLFAATGVILLRDHGSSWITPATMIGWYLMVRGAADIAIGVLSRESDRVWGLLLVVGVAETALGFYSASSYVRTPELMVVVLGGAALIRGVADLVAALRLREASSAARAGRLLELSSERAVGVAGYSAGLTDFEAGSRRPSGPRHRAAPRTSAGAMADLSAPGPTPVRAQAQLPPGQSEPAGSFHDEVLRTTADLDAMLALAGVTGAAVPGAAAQAAADEQVEVPDTAEGAELPAAEEAAAAAATAQQHQQQRARAPEDAALPLLDPAARASEQAAPGMDDTSIITRSRLVD</sequence>
<keyword evidence="2" id="KW-0812">Transmembrane</keyword>
<evidence type="ECO:0000256" key="2">
    <source>
        <dbReference type="SAM" id="Phobius"/>
    </source>
</evidence>
<feature type="transmembrane region" description="Helical" evidence="2">
    <location>
        <begin position="16"/>
        <end position="35"/>
    </location>
</feature>
<dbReference type="Proteomes" id="UP000647172">
    <property type="component" value="Unassembled WGS sequence"/>
</dbReference>
<evidence type="ECO:0008006" key="5">
    <source>
        <dbReference type="Google" id="ProtNLM"/>
    </source>
</evidence>
<evidence type="ECO:0000256" key="1">
    <source>
        <dbReference type="SAM" id="MobiDB-lite"/>
    </source>
</evidence>
<gene>
    <name evidence="3" type="ORF">Ani05nite_01510</name>
</gene>
<dbReference type="AlphaFoldDB" id="A0A919JCZ3"/>
<organism evidence="3 4">
    <name type="scientific">Actinoplanes nipponensis</name>
    <dbReference type="NCBI Taxonomy" id="135950"/>
    <lineage>
        <taxon>Bacteria</taxon>
        <taxon>Bacillati</taxon>
        <taxon>Actinomycetota</taxon>
        <taxon>Actinomycetes</taxon>
        <taxon>Micromonosporales</taxon>
        <taxon>Micromonosporaceae</taxon>
        <taxon>Actinoplanes</taxon>
    </lineage>
</organism>
<reference evidence="3" key="1">
    <citation type="submission" date="2021-01" db="EMBL/GenBank/DDBJ databases">
        <title>Whole genome shotgun sequence of Actinoplanes nipponensis NBRC 14063.</title>
        <authorList>
            <person name="Komaki H."/>
            <person name="Tamura T."/>
        </authorList>
    </citation>
    <scope>NUCLEOTIDE SEQUENCE</scope>
    <source>
        <strain evidence="3">NBRC 14063</strain>
    </source>
</reference>
<name>A0A919JCZ3_9ACTN</name>
<evidence type="ECO:0000313" key="3">
    <source>
        <dbReference type="EMBL" id="GIE46617.1"/>
    </source>
</evidence>
<feature type="compositionally biased region" description="Low complexity" evidence="1">
    <location>
        <begin position="319"/>
        <end position="346"/>
    </location>
</feature>
<feature type="region of interest" description="Disordered" evidence="1">
    <location>
        <begin position="319"/>
        <end position="367"/>
    </location>
</feature>
<proteinExistence type="predicted"/>
<comment type="caution">
    <text evidence="3">The sequence shown here is derived from an EMBL/GenBank/DDBJ whole genome shotgun (WGS) entry which is preliminary data.</text>
</comment>
<evidence type="ECO:0000313" key="4">
    <source>
        <dbReference type="Proteomes" id="UP000647172"/>
    </source>
</evidence>
<dbReference type="RefSeq" id="WP_203762777.1">
    <property type="nucleotide sequence ID" value="NZ_BAAAYJ010000048.1"/>
</dbReference>
<keyword evidence="2" id="KW-1133">Transmembrane helix</keyword>
<keyword evidence="2" id="KW-0472">Membrane</keyword>
<feature type="transmembrane region" description="Helical" evidence="2">
    <location>
        <begin position="68"/>
        <end position="86"/>
    </location>
</feature>
<feature type="region of interest" description="Disordered" evidence="1">
    <location>
        <begin position="209"/>
        <end position="258"/>
    </location>
</feature>
<dbReference type="EMBL" id="BOMQ01000004">
    <property type="protein sequence ID" value="GIE46617.1"/>
    <property type="molecule type" value="Genomic_DNA"/>
</dbReference>
<protein>
    <recommendedName>
        <fullName evidence="5">DUF308 domain-containing protein</fullName>
    </recommendedName>
</protein>
<accession>A0A919JCZ3</accession>
<feature type="transmembrane region" description="Helical" evidence="2">
    <location>
        <begin position="124"/>
        <end position="146"/>
    </location>
</feature>
<keyword evidence="4" id="KW-1185">Reference proteome</keyword>